<dbReference type="VEuPathDB" id="FungiDB:PSTT_09083"/>
<name>A0A2S4UI75_9BASI</name>
<evidence type="ECO:0000313" key="2">
    <source>
        <dbReference type="EMBL" id="POV97012.1"/>
    </source>
</evidence>
<comment type="caution">
    <text evidence="2">The sequence shown here is derived from an EMBL/GenBank/DDBJ whole genome shotgun (WGS) entry which is preliminary data.</text>
</comment>
<dbReference type="OrthoDB" id="10539385at2759"/>
<reference evidence="3" key="2">
    <citation type="journal article" date="2018" name="BMC Genomics">
        <title>Genomic insights into host adaptation between the wheat stripe rust pathogen (Puccinia striiformis f. sp. tritici) and the barley stripe rust pathogen (Puccinia striiformis f. sp. hordei).</title>
        <authorList>
            <person name="Xia C."/>
            <person name="Wang M."/>
            <person name="Yin C."/>
            <person name="Cornejo O.E."/>
            <person name="Hulbert S.H."/>
            <person name="Chen X."/>
        </authorList>
    </citation>
    <scope>NUCLEOTIDE SEQUENCE [LARGE SCALE GENOMIC DNA]</scope>
    <source>
        <strain evidence="3">93TX-2</strain>
    </source>
</reference>
<reference evidence="3" key="3">
    <citation type="journal article" date="2018" name="Mol. Plant Microbe Interact.">
        <title>Genome sequence resources for the wheat stripe rust pathogen (Puccinia striiformis f. sp. tritici) and the barley stripe rust pathogen (Puccinia striiformis f. sp. hordei).</title>
        <authorList>
            <person name="Xia C."/>
            <person name="Wang M."/>
            <person name="Yin C."/>
            <person name="Cornejo O.E."/>
            <person name="Hulbert S.H."/>
            <person name="Chen X."/>
        </authorList>
    </citation>
    <scope>NUCLEOTIDE SEQUENCE [LARGE SCALE GENOMIC DNA]</scope>
    <source>
        <strain evidence="3">93TX-2</strain>
    </source>
</reference>
<dbReference type="Proteomes" id="UP000238274">
    <property type="component" value="Unassembled WGS sequence"/>
</dbReference>
<feature type="domain" description="Tet-like 2OG-Fe(II) oxygenase" evidence="1">
    <location>
        <begin position="226"/>
        <end position="433"/>
    </location>
</feature>
<dbReference type="InterPro" id="IPR046798">
    <property type="entry name" value="2OG-FeII_Oxy_6"/>
</dbReference>
<dbReference type="EMBL" id="PKSM01000348">
    <property type="protein sequence ID" value="POV97012.1"/>
    <property type="molecule type" value="Genomic_DNA"/>
</dbReference>
<gene>
    <name evidence="2" type="ORF">PSHT_14812</name>
</gene>
<dbReference type="VEuPathDB" id="FungiDB:PSHT_14812"/>
<evidence type="ECO:0000313" key="3">
    <source>
        <dbReference type="Proteomes" id="UP000238274"/>
    </source>
</evidence>
<dbReference type="Pfam" id="PF20515">
    <property type="entry name" value="2OG-FeII_Oxy_6"/>
    <property type="match status" value="1"/>
</dbReference>
<accession>A0A2S4UI75</accession>
<sequence>MHSRFPVHQQLNKEEFLIDLGKKVSLPVFKSNQSPSWYGESITNRPRGFLIRTVLLAHPPFHALTIPVHQRPNKKIVPINLAYPISSQYLTLLLRYSCILLLSPTAKQQYQITKNLLKRELKCKRVRRQAELRKNGNEASSEEKKGLLLWICKPTEKVNIYEEFETESKKRILTPACIEHALTFVKSPGFCVFDLPTSNVMFFDAHNNNRLIGFFEFIPFSAMSTKDRDDVDFLASFFHSHKPFVNPVSNFNGPCLGGKMNMLGWRKCMKPDERVGLYLAQPKITKKLSQFTEFVSQGHRAGEIIGSSFEKMANNAFQKNHKLMKKLGMPSFCNTKLNEEGSKFAASSSVAYTYDGFFNTPHEDKRDVSDFAYVQWIPTRSSTGEVATREKNFNLTGGDFVFPKSQFRINFDRLDGVARMVWRATEYRHFTMQRECNDEFDQLGF</sequence>
<reference evidence="2 3" key="1">
    <citation type="submission" date="2017-12" db="EMBL/GenBank/DDBJ databases">
        <title>Gene loss provides genomic basis for host adaptation in cereal stripe rust fungi.</title>
        <authorList>
            <person name="Xia C."/>
        </authorList>
    </citation>
    <scope>NUCLEOTIDE SEQUENCE [LARGE SCALE GENOMIC DNA]</scope>
    <source>
        <strain evidence="2 3">93TX-2</strain>
    </source>
</reference>
<proteinExistence type="predicted"/>
<evidence type="ECO:0000259" key="1">
    <source>
        <dbReference type="Pfam" id="PF20515"/>
    </source>
</evidence>
<organism evidence="2 3">
    <name type="scientific">Puccinia striiformis</name>
    <dbReference type="NCBI Taxonomy" id="27350"/>
    <lineage>
        <taxon>Eukaryota</taxon>
        <taxon>Fungi</taxon>
        <taxon>Dikarya</taxon>
        <taxon>Basidiomycota</taxon>
        <taxon>Pucciniomycotina</taxon>
        <taxon>Pucciniomycetes</taxon>
        <taxon>Pucciniales</taxon>
        <taxon>Pucciniaceae</taxon>
        <taxon>Puccinia</taxon>
    </lineage>
</organism>
<dbReference type="AlphaFoldDB" id="A0A2S4UI75"/>
<keyword evidence="3" id="KW-1185">Reference proteome</keyword>
<protein>
    <recommendedName>
        <fullName evidence="1">Tet-like 2OG-Fe(II) oxygenase domain-containing protein</fullName>
    </recommendedName>
</protein>